<dbReference type="GO" id="GO:0004190">
    <property type="term" value="F:aspartic-type endopeptidase activity"/>
    <property type="evidence" value="ECO:0007669"/>
    <property type="project" value="InterPro"/>
</dbReference>
<feature type="transmembrane region" description="Helical" evidence="3">
    <location>
        <begin position="137"/>
        <end position="159"/>
    </location>
</feature>
<keyword evidence="3" id="KW-0472">Membrane</keyword>
<evidence type="ECO:0000256" key="2">
    <source>
        <dbReference type="SAM" id="MobiDB-lite"/>
    </source>
</evidence>
<dbReference type="Proteomes" id="UP000606194">
    <property type="component" value="Unassembled WGS sequence"/>
</dbReference>
<dbReference type="AlphaFoldDB" id="A0A918L6L5"/>
<keyword evidence="6" id="KW-1185">Reference proteome</keyword>
<dbReference type="RefSeq" id="WP_190152392.1">
    <property type="nucleotide sequence ID" value="NZ_BMTL01000028.1"/>
</dbReference>
<reference evidence="5" key="1">
    <citation type="journal article" date="2014" name="Int. J. Syst. Evol. Microbiol.">
        <title>Complete genome sequence of Corynebacterium casei LMG S-19264T (=DSM 44701T), isolated from a smear-ripened cheese.</title>
        <authorList>
            <consortium name="US DOE Joint Genome Institute (JGI-PGF)"/>
            <person name="Walter F."/>
            <person name="Albersmeier A."/>
            <person name="Kalinowski J."/>
            <person name="Ruckert C."/>
        </authorList>
    </citation>
    <scope>NUCLEOTIDE SEQUENCE</scope>
    <source>
        <strain evidence="5">JCM 4386</strain>
    </source>
</reference>
<feature type="transmembrane region" description="Helical" evidence="3">
    <location>
        <begin position="165"/>
        <end position="185"/>
    </location>
</feature>
<keyword evidence="3" id="KW-0812">Transmembrane</keyword>
<dbReference type="PANTHER" id="PTHR30487">
    <property type="entry name" value="TYPE 4 PREPILIN-LIKE PROTEINS LEADER PEPTIDE-PROCESSING ENZYME"/>
    <property type="match status" value="1"/>
</dbReference>
<dbReference type="InterPro" id="IPR050882">
    <property type="entry name" value="Prepilin_peptidase/N-MTase"/>
</dbReference>
<protein>
    <submittedName>
        <fullName evidence="5">Prepilin peptidase</fullName>
    </submittedName>
</protein>
<dbReference type="EMBL" id="BMTL01000028">
    <property type="protein sequence ID" value="GGS12243.1"/>
    <property type="molecule type" value="Genomic_DNA"/>
</dbReference>
<evidence type="ECO:0000259" key="4">
    <source>
        <dbReference type="Pfam" id="PF01478"/>
    </source>
</evidence>
<evidence type="ECO:0000313" key="5">
    <source>
        <dbReference type="EMBL" id="GGS12243.1"/>
    </source>
</evidence>
<feature type="transmembrane region" description="Helical" evidence="3">
    <location>
        <begin position="294"/>
        <end position="315"/>
    </location>
</feature>
<dbReference type="GO" id="GO:0006465">
    <property type="term" value="P:signal peptide processing"/>
    <property type="evidence" value="ECO:0007669"/>
    <property type="project" value="TreeGrafter"/>
</dbReference>
<accession>A0A918L6L5</accession>
<evidence type="ECO:0000313" key="6">
    <source>
        <dbReference type="Proteomes" id="UP000606194"/>
    </source>
</evidence>
<organism evidence="5 6">
    <name type="scientific">Streptomyces humidus</name>
    <dbReference type="NCBI Taxonomy" id="52259"/>
    <lineage>
        <taxon>Bacteria</taxon>
        <taxon>Bacillati</taxon>
        <taxon>Actinomycetota</taxon>
        <taxon>Actinomycetes</taxon>
        <taxon>Kitasatosporales</taxon>
        <taxon>Streptomycetaceae</taxon>
        <taxon>Streptomyces</taxon>
    </lineage>
</organism>
<dbReference type="PANTHER" id="PTHR30487:SF0">
    <property type="entry name" value="PREPILIN LEADER PEPTIDASE_N-METHYLTRANSFERASE-RELATED"/>
    <property type="match status" value="1"/>
</dbReference>
<dbReference type="InterPro" id="IPR000045">
    <property type="entry name" value="Prepilin_IV_endopep_pep"/>
</dbReference>
<comment type="similarity">
    <text evidence="1">Belongs to the peptidase A24 family.</text>
</comment>
<feature type="domain" description="Prepilin type IV endopeptidase peptidase" evidence="4">
    <location>
        <begin position="171"/>
        <end position="280"/>
    </location>
</feature>
<comment type="caution">
    <text evidence="5">The sequence shown here is derived from an EMBL/GenBank/DDBJ whole genome shotgun (WGS) entry which is preliminary data.</text>
</comment>
<dbReference type="GO" id="GO:0005886">
    <property type="term" value="C:plasma membrane"/>
    <property type="evidence" value="ECO:0007669"/>
    <property type="project" value="TreeGrafter"/>
</dbReference>
<evidence type="ECO:0000256" key="1">
    <source>
        <dbReference type="ARBA" id="ARBA00005801"/>
    </source>
</evidence>
<feature type="region of interest" description="Disordered" evidence="2">
    <location>
        <begin position="67"/>
        <end position="132"/>
    </location>
</feature>
<dbReference type="Pfam" id="PF01478">
    <property type="entry name" value="Peptidase_A24"/>
    <property type="match status" value="1"/>
</dbReference>
<keyword evidence="3" id="KW-1133">Transmembrane helix</keyword>
<feature type="transmembrane region" description="Helical" evidence="3">
    <location>
        <begin position="268"/>
        <end position="287"/>
    </location>
</feature>
<reference evidence="5" key="2">
    <citation type="submission" date="2020-09" db="EMBL/GenBank/DDBJ databases">
        <authorList>
            <person name="Sun Q."/>
            <person name="Ohkuma M."/>
        </authorList>
    </citation>
    <scope>NUCLEOTIDE SEQUENCE</scope>
    <source>
        <strain evidence="5">JCM 4386</strain>
    </source>
</reference>
<proteinExistence type="inferred from homology"/>
<dbReference type="Gene3D" id="1.20.120.1220">
    <property type="match status" value="1"/>
</dbReference>
<feature type="transmembrane region" description="Helical" evidence="3">
    <location>
        <begin position="192"/>
        <end position="211"/>
    </location>
</feature>
<feature type="compositionally biased region" description="Pro residues" evidence="2">
    <location>
        <begin position="90"/>
        <end position="114"/>
    </location>
</feature>
<evidence type="ECO:0000256" key="3">
    <source>
        <dbReference type="SAM" id="Phobius"/>
    </source>
</evidence>
<sequence length="316" mass="31635">MSTPPDALTPAAVAALWGAVTGALLPRAAYRFSTPWEEADGGWRTDCPAGHPVRGWLGRARCPRCSRCAEPDAPRDTPATAHPACTSRPAPAPASPTPPVSPPPSASPRAPAPPAASTAHDGGGAASRATHGAGRSYAPGGVLLPLLTAVVCAALALATGIRPELAVWLALAPVGVLLGVVDVRVRRLPDPLTLPFAAAALALLGPAALLPEHAGDWTTALPGALALGAGYLVLHLVNPGGMAFGDVKLALGAGAVLGWYGWPTVMLGTFAAFLSGALYGGALVLTGRAGRKTLIPFGPFMLVGTLAGLLIGAYAA</sequence>
<feature type="transmembrane region" description="Helical" evidence="3">
    <location>
        <begin position="217"/>
        <end position="237"/>
    </location>
</feature>
<name>A0A918L6L5_9ACTN</name>
<gene>
    <name evidence="5" type="ORF">GCM10010269_59250</name>
</gene>